<dbReference type="Proteomes" id="UP000775500">
    <property type="component" value="Unassembled WGS sequence"/>
</dbReference>
<proteinExistence type="predicted"/>
<sequence length="111" mass="13373">MGHCINIKTYDNNVNKKRVFAELNQQAIYEGDYHDGLQDDINWLDKEFDSYDQAEQYIHDNYCNWYECVAVKYRDLNGVKKSKKIIELKKRISKARTEYEQLDNNIHYKNV</sequence>
<comment type="caution">
    <text evidence="1">The sequence shown here is derived from an EMBL/GenBank/DDBJ whole genome shotgun (WGS) entry which is preliminary data.</text>
</comment>
<keyword evidence="2" id="KW-1185">Reference proteome</keyword>
<protein>
    <submittedName>
        <fullName evidence="1">Uncharacterized protein</fullName>
    </submittedName>
</protein>
<evidence type="ECO:0000313" key="2">
    <source>
        <dbReference type="Proteomes" id="UP000775500"/>
    </source>
</evidence>
<gene>
    <name evidence="1" type="ORF">H5982_03045</name>
</gene>
<dbReference type="EMBL" id="JACJLU010000002">
    <property type="protein sequence ID" value="MBM6831087.1"/>
    <property type="molecule type" value="Genomic_DNA"/>
</dbReference>
<dbReference type="RefSeq" id="WP_204685115.1">
    <property type="nucleotide sequence ID" value="NZ_JACJLU010000002.1"/>
</dbReference>
<name>A0ABS2FN85_9FIRM</name>
<reference evidence="1 2" key="1">
    <citation type="journal article" date="2021" name="Sci. Rep.">
        <title>The distribution of antibiotic resistance genes in chicken gut microbiota commensals.</title>
        <authorList>
            <person name="Juricova H."/>
            <person name="Matiasovicova J."/>
            <person name="Kubasova T."/>
            <person name="Cejkova D."/>
            <person name="Rychlik I."/>
        </authorList>
    </citation>
    <scope>NUCLEOTIDE SEQUENCE [LARGE SCALE GENOMIC DNA]</scope>
    <source>
        <strain evidence="1 2">An423</strain>
    </source>
</reference>
<organism evidence="1 2">
    <name type="scientific">Faecalicoccus acidiformans</name>
    <dbReference type="NCBI Taxonomy" id="915173"/>
    <lineage>
        <taxon>Bacteria</taxon>
        <taxon>Bacillati</taxon>
        <taxon>Bacillota</taxon>
        <taxon>Erysipelotrichia</taxon>
        <taxon>Erysipelotrichales</taxon>
        <taxon>Erysipelotrichaceae</taxon>
        <taxon>Faecalicoccus</taxon>
    </lineage>
</organism>
<accession>A0ABS2FN85</accession>
<evidence type="ECO:0000313" key="1">
    <source>
        <dbReference type="EMBL" id="MBM6831087.1"/>
    </source>
</evidence>